<dbReference type="AlphaFoldDB" id="A0A382GVX8"/>
<dbReference type="EMBL" id="UINC01057646">
    <property type="protein sequence ID" value="SVB79032.1"/>
    <property type="molecule type" value="Genomic_DNA"/>
</dbReference>
<organism evidence="1">
    <name type="scientific">marine metagenome</name>
    <dbReference type="NCBI Taxonomy" id="408172"/>
    <lineage>
        <taxon>unclassified sequences</taxon>
        <taxon>metagenomes</taxon>
        <taxon>ecological metagenomes</taxon>
    </lineage>
</organism>
<proteinExistence type="predicted"/>
<feature type="non-terminal residue" evidence="1">
    <location>
        <position position="274"/>
    </location>
</feature>
<sequence>MTNTFKNIREAISSSQLKRLKKEYEPLRKIDMSKHKGQVDKTTAMLSKLKIGTLIDLYKENIPWISDIAKSLVKKDKRFAHHVEEVNEAVNIKALAKQFRKNEDENRHTENYLMLAKAFGSKREIMGVEAIIRRNKRQGHTNPADSKWMATNIGKYFHKIRAGESLEEGTWNIAKDMTQLKKAMRRPMRKGDKIDGGDAYSRNMDMIDFIWNFIGDDELADDLEDLKHHQDTRPAIKKAMKRLGIKEEVQLDEFTISDIQQMVKKGWVNKISPE</sequence>
<protein>
    <submittedName>
        <fullName evidence="1">Uncharacterized protein</fullName>
    </submittedName>
</protein>
<accession>A0A382GVX8</accession>
<gene>
    <name evidence="1" type="ORF">METZ01_LOCUS231886</name>
</gene>
<name>A0A382GVX8_9ZZZZ</name>
<evidence type="ECO:0000313" key="1">
    <source>
        <dbReference type="EMBL" id="SVB79032.1"/>
    </source>
</evidence>
<reference evidence="1" key="1">
    <citation type="submission" date="2018-05" db="EMBL/GenBank/DDBJ databases">
        <authorList>
            <person name="Lanie J.A."/>
            <person name="Ng W.-L."/>
            <person name="Kazmierczak K.M."/>
            <person name="Andrzejewski T.M."/>
            <person name="Davidsen T.M."/>
            <person name="Wayne K.J."/>
            <person name="Tettelin H."/>
            <person name="Glass J.I."/>
            <person name="Rusch D."/>
            <person name="Podicherti R."/>
            <person name="Tsui H.-C.T."/>
            <person name="Winkler M.E."/>
        </authorList>
    </citation>
    <scope>NUCLEOTIDE SEQUENCE</scope>
</reference>